<evidence type="ECO:0000313" key="5">
    <source>
        <dbReference type="Proteomes" id="UP000184066"/>
    </source>
</evidence>
<evidence type="ECO:0000313" key="4">
    <source>
        <dbReference type="EMBL" id="SHN52185.1"/>
    </source>
</evidence>
<reference evidence="4 5" key="1">
    <citation type="submission" date="2016-12" db="EMBL/GenBank/DDBJ databases">
        <authorList>
            <person name="Song W.-J."/>
            <person name="Kurnit D.M."/>
        </authorList>
    </citation>
    <scope>NUCLEOTIDE SEQUENCE [LARGE SCALE GENOMIC DNA]</scope>
    <source>
        <strain evidence="4 5">CGMCC 1.10808</strain>
    </source>
</reference>
<dbReference type="OrthoDB" id="9787435at2"/>
<name>A0A1M7S1E0_9RHOB</name>
<dbReference type="InterPro" id="IPR013154">
    <property type="entry name" value="ADH-like_N"/>
</dbReference>
<dbReference type="Gene3D" id="3.40.50.720">
    <property type="entry name" value="NAD(P)-binding Rossmann-like Domain"/>
    <property type="match status" value="1"/>
</dbReference>
<dbReference type="SUPFAM" id="SSF51735">
    <property type="entry name" value="NAD(P)-binding Rossmann-fold domains"/>
    <property type="match status" value="1"/>
</dbReference>
<organism evidence="4 5">
    <name type="scientific">Oceanicella actignis</name>
    <dbReference type="NCBI Taxonomy" id="1189325"/>
    <lineage>
        <taxon>Bacteria</taxon>
        <taxon>Pseudomonadati</taxon>
        <taxon>Pseudomonadota</taxon>
        <taxon>Alphaproteobacteria</taxon>
        <taxon>Rhodobacterales</taxon>
        <taxon>Paracoccaceae</taxon>
        <taxon>Oceanicella</taxon>
    </lineage>
</organism>
<gene>
    <name evidence="4" type="ORF">SAMN05216200_101413</name>
</gene>
<evidence type="ECO:0000256" key="1">
    <source>
        <dbReference type="ARBA" id="ARBA00022857"/>
    </source>
</evidence>
<feature type="domain" description="Enoyl reductase (ER)" evidence="3">
    <location>
        <begin position="24"/>
        <end position="341"/>
    </location>
</feature>
<dbReference type="GO" id="GO:0016651">
    <property type="term" value="F:oxidoreductase activity, acting on NAD(P)H"/>
    <property type="evidence" value="ECO:0007669"/>
    <property type="project" value="TreeGrafter"/>
</dbReference>
<dbReference type="Gene3D" id="3.90.180.10">
    <property type="entry name" value="Medium-chain alcohol dehydrogenases, catalytic domain"/>
    <property type="match status" value="1"/>
</dbReference>
<accession>A0A1M7S1E0</accession>
<dbReference type="STRING" id="1189325.SAMN04488119_102105"/>
<dbReference type="InterPro" id="IPR011032">
    <property type="entry name" value="GroES-like_sf"/>
</dbReference>
<dbReference type="InterPro" id="IPR013149">
    <property type="entry name" value="ADH-like_C"/>
</dbReference>
<evidence type="ECO:0000256" key="2">
    <source>
        <dbReference type="ARBA" id="ARBA00023002"/>
    </source>
</evidence>
<dbReference type="SUPFAM" id="SSF50129">
    <property type="entry name" value="GroES-like"/>
    <property type="match status" value="1"/>
</dbReference>
<dbReference type="PANTHER" id="PTHR48106">
    <property type="entry name" value="QUINONE OXIDOREDUCTASE PIG3-RELATED"/>
    <property type="match status" value="1"/>
</dbReference>
<keyword evidence="2" id="KW-0560">Oxidoreductase</keyword>
<evidence type="ECO:0000259" key="3">
    <source>
        <dbReference type="SMART" id="SM00829"/>
    </source>
</evidence>
<dbReference type="AlphaFoldDB" id="A0A1M7S1E0"/>
<keyword evidence="5" id="KW-1185">Reference proteome</keyword>
<proteinExistence type="predicted"/>
<dbReference type="Pfam" id="PF08240">
    <property type="entry name" value="ADH_N"/>
    <property type="match status" value="1"/>
</dbReference>
<dbReference type="SMART" id="SM00829">
    <property type="entry name" value="PKS_ER"/>
    <property type="match status" value="1"/>
</dbReference>
<dbReference type="Proteomes" id="UP000184066">
    <property type="component" value="Unassembled WGS sequence"/>
</dbReference>
<keyword evidence="1" id="KW-0521">NADP</keyword>
<dbReference type="GO" id="GO:0070402">
    <property type="term" value="F:NADPH binding"/>
    <property type="evidence" value="ECO:0007669"/>
    <property type="project" value="TreeGrafter"/>
</dbReference>
<protein>
    <submittedName>
        <fullName evidence="4">NADPH:quinone reductase</fullName>
    </submittedName>
</protein>
<dbReference type="Pfam" id="PF00107">
    <property type="entry name" value="ADH_zinc_N"/>
    <property type="match status" value="1"/>
</dbReference>
<dbReference type="CDD" id="cd08291">
    <property type="entry name" value="ETR_like_1"/>
    <property type="match status" value="1"/>
</dbReference>
<dbReference type="InterPro" id="IPR020843">
    <property type="entry name" value="ER"/>
</dbReference>
<dbReference type="EMBL" id="FRDL01000001">
    <property type="protein sequence ID" value="SHN52185.1"/>
    <property type="molecule type" value="Genomic_DNA"/>
</dbReference>
<sequence>MTIPQTMKAVVQLHDGYSGTATGPTLDDAAPFLELREIPVPQPAEGQVLIKVAMASVNPSDIHFIKGEYGQPRVKGAPAGFEGCGTVVAGKGAYAESLVGQRVAFVATHSGAWAEYALTDASACIPVRPDLRDEDAAAQIVNPLTAMAMFDIVREDGAESFVFTAAGSQLGKLAIGLGRDHGIPAIATVRREAQAEALRALGAAEVLVTTAPDFHERFAAVAAARKPRILLDAVGDQNSADMFFAMRSGARWITYGKLSSEAPRLTQMGQFIFMNKRIEGFWLTRWMQSTPMEQRIKVVQEVQERFATGKWRTDVSARLPLDQVVEGLAEALRRPDGKVMITP</sequence>
<dbReference type="RefSeq" id="WP_072745969.1">
    <property type="nucleotide sequence ID" value="NZ_FOHL01000002.1"/>
</dbReference>
<dbReference type="InterPro" id="IPR036291">
    <property type="entry name" value="NAD(P)-bd_dom_sf"/>
</dbReference>
<dbReference type="PANTHER" id="PTHR48106:SF18">
    <property type="entry name" value="QUINONE OXIDOREDUCTASE PIG3"/>
    <property type="match status" value="1"/>
</dbReference>